<dbReference type="EMBL" id="GG663738">
    <property type="protein sequence ID" value="EEH57878.1"/>
    <property type="molecule type" value="Genomic_DNA"/>
</dbReference>
<feature type="region of interest" description="Disordered" evidence="2">
    <location>
        <begin position="87"/>
        <end position="146"/>
    </location>
</feature>
<keyword evidence="4" id="KW-1185">Reference proteome</keyword>
<evidence type="ECO:0000313" key="3">
    <source>
        <dbReference type="EMBL" id="EEH57878.1"/>
    </source>
</evidence>
<dbReference type="GO" id="GO:0051082">
    <property type="term" value="F:unfolded protein binding"/>
    <property type="evidence" value="ECO:0007669"/>
    <property type="project" value="TreeGrafter"/>
</dbReference>
<name>C1MRH4_MICPC</name>
<dbReference type="GO" id="GO:0070072">
    <property type="term" value="P:vacuolar proton-transporting V-type ATPase complex assembly"/>
    <property type="evidence" value="ECO:0007669"/>
    <property type="project" value="InterPro"/>
</dbReference>
<evidence type="ECO:0000313" key="4">
    <source>
        <dbReference type="Proteomes" id="UP000001876"/>
    </source>
</evidence>
<proteinExistence type="predicted"/>
<dbReference type="Proteomes" id="UP000001876">
    <property type="component" value="Unassembled WGS sequence"/>
</dbReference>
<dbReference type="OMA" id="HNAGAMS"/>
<evidence type="ECO:0000256" key="2">
    <source>
        <dbReference type="SAM" id="MobiDB-lite"/>
    </source>
</evidence>
<dbReference type="KEGG" id="mpp:MICPUCDRAFT_57653"/>
<dbReference type="AlphaFoldDB" id="C1MRH4"/>
<feature type="compositionally biased region" description="Basic and acidic residues" evidence="2">
    <location>
        <begin position="108"/>
        <end position="135"/>
    </location>
</feature>
<organism evidence="4">
    <name type="scientific">Micromonas pusilla (strain CCMP1545)</name>
    <name type="common">Picoplanktonic green alga</name>
    <dbReference type="NCBI Taxonomy" id="564608"/>
    <lineage>
        <taxon>Eukaryota</taxon>
        <taxon>Viridiplantae</taxon>
        <taxon>Chlorophyta</taxon>
        <taxon>Mamiellophyceae</taxon>
        <taxon>Mamiellales</taxon>
        <taxon>Mamiellaceae</taxon>
        <taxon>Micromonas</taxon>
    </lineage>
</organism>
<dbReference type="PANTHER" id="PTHR31996:SF2">
    <property type="entry name" value="COILED-COIL DOMAIN-CONTAINING PROTEIN 115"/>
    <property type="match status" value="1"/>
</dbReference>
<dbReference type="PANTHER" id="PTHR31996">
    <property type="entry name" value="COILED-COIL DOMAIN-CONTAINING PROTEIN 115"/>
    <property type="match status" value="1"/>
</dbReference>
<dbReference type="GeneID" id="9683365"/>
<reference evidence="3 4" key="1">
    <citation type="journal article" date="2009" name="Science">
        <title>Green evolution and dynamic adaptations revealed by genomes of the marine picoeukaryotes Micromonas.</title>
        <authorList>
            <person name="Worden A.Z."/>
            <person name="Lee J.H."/>
            <person name="Mock T."/>
            <person name="Rouze P."/>
            <person name="Simmons M.P."/>
            <person name="Aerts A.L."/>
            <person name="Allen A.E."/>
            <person name="Cuvelier M.L."/>
            <person name="Derelle E."/>
            <person name="Everett M.V."/>
            <person name="Foulon E."/>
            <person name="Grimwood J."/>
            <person name="Gundlach H."/>
            <person name="Henrissat B."/>
            <person name="Napoli C."/>
            <person name="McDonald S.M."/>
            <person name="Parker M.S."/>
            <person name="Rombauts S."/>
            <person name="Salamov A."/>
            <person name="Von Dassow P."/>
            <person name="Badger J.H."/>
            <person name="Coutinho P.M."/>
            <person name="Demir E."/>
            <person name="Dubchak I."/>
            <person name="Gentemann C."/>
            <person name="Eikrem W."/>
            <person name="Gready J.E."/>
            <person name="John U."/>
            <person name="Lanier W."/>
            <person name="Lindquist E.A."/>
            <person name="Lucas S."/>
            <person name="Mayer K.F."/>
            <person name="Moreau H."/>
            <person name="Not F."/>
            <person name="Otillar R."/>
            <person name="Panaud O."/>
            <person name="Pangilinan J."/>
            <person name="Paulsen I."/>
            <person name="Piegu B."/>
            <person name="Poliakov A."/>
            <person name="Robbens S."/>
            <person name="Schmutz J."/>
            <person name="Toulza E."/>
            <person name="Wyss T."/>
            <person name="Zelensky A."/>
            <person name="Zhou K."/>
            <person name="Armbrust E.V."/>
            <person name="Bhattacharya D."/>
            <person name="Goodenough U.W."/>
            <person name="Van de Peer Y."/>
            <person name="Grigoriev I.V."/>
        </authorList>
    </citation>
    <scope>NUCLEOTIDE SEQUENCE [LARGE SCALE GENOMIC DNA]</scope>
    <source>
        <strain evidence="3 4">CCMP1545</strain>
    </source>
</reference>
<evidence type="ECO:0000256" key="1">
    <source>
        <dbReference type="ARBA" id="ARBA00093634"/>
    </source>
</evidence>
<dbReference type="RefSeq" id="XP_003057927.1">
    <property type="nucleotide sequence ID" value="XM_003057881.1"/>
</dbReference>
<dbReference type="InterPro" id="IPR040357">
    <property type="entry name" value="Vma22/CCDC115"/>
</dbReference>
<feature type="region of interest" description="Disordered" evidence="2">
    <location>
        <begin position="168"/>
        <end position="207"/>
    </location>
</feature>
<gene>
    <name evidence="3" type="ORF">MICPUCDRAFT_57653</name>
</gene>
<protein>
    <recommendedName>
        <fullName evidence="1">Vacuolar ATPase assembly protein VMA22</fullName>
    </recommendedName>
</protein>
<accession>C1MRH4</accession>
<sequence length="256" mass="26447">MAFLGEINHNAGAMSPRERTEAELLEILELSEELVALKLSLASSMSDANMDVASARIASPFGHHAVGPLAFPTDMEALVGVRVTRREADGDDAGGDDAAAKQASAATREYEVVDRPPRNDEGVAGDDEVKKRKDAAAAGPDGGGLRRRATAAAGAAAGIGAAVAAAAATPPPDALARDGPDPDPDPDPDPRRRRTRPRRPPASWFNGGVPHVGLTRAAGAYAACVETVARAATVSSKIDAALCRFERRGRDSTEGA</sequence>